<evidence type="ECO:0000313" key="8">
    <source>
        <dbReference type="EMBL" id="CAC5388656.1"/>
    </source>
</evidence>
<dbReference type="AlphaFoldDB" id="A0A6J8BZ35"/>
<dbReference type="InterPro" id="IPR007110">
    <property type="entry name" value="Ig-like_dom"/>
</dbReference>
<evidence type="ECO:0000256" key="5">
    <source>
        <dbReference type="ARBA" id="ARBA00023319"/>
    </source>
</evidence>
<keyword evidence="8" id="KW-0808">Transferase</keyword>
<dbReference type="PROSITE" id="PS50835">
    <property type="entry name" value="IG_LIKE"/>
    <property type="match status" value="2"/>
</dbReference>
<feature type="domain" description="Ig-like" evidence="7">
    <location>
        <begin position="1"/>
        <end position="91"/>
    </location>
</feature>
<dbReference type="InterPro" id="IPR013783">
    <property type="entry name" value="Ig-like_fold"/>
</dbReference>
<reference evidence="8 9" key="1">
    <citation type="submission" date="2020-06" db="EMBL/GenBank/DDBJ databases">
        <authorList>
            <person name="Li R."/>
            <person name="Bekaert M."/>
        </authorList>
    </citation>
    <scope>NUCLEOTIDE SEQUENCE [LARGE SCALE GENOMIC DNA]</scope>
    <source>
        <strain evidence="9">wild</strain>
    </source>
</reference>
<dbReference type="Gene3D" id="2.60.40.10">
    <property type="entry name" value="Immunoglobulins"/>
    <property type="match status" value="3"/>
</dbReference>
<evidence type="ECO:0000256" key="1">
    <source>
        <dbReference type="ARBA" id="ARBA00004479"/>
    </source>
</evidence>
<accession>A0A6J8BZ35</accession>
<organism evidence="8 9">
    <name type="scientific">Mytilus coruscus</name>
    <name type="common">Sea mussel</name>
    <dbReference type="NCBI Taxonomy" id="42192"/>
    <lineage>
        <taxon>Eukaryota</taxon>
        <taxon>Metazoa</taxon>
        <taxon>Spiralia</taxon>
        <taxon>Lophotrochozoa</taxon>
        <taxon>Mollusca</taxon>
        <taxon>Bivalvia</taxon>
        <taxon>Autobranchia</taxon>
        <taxon>Pteriomorphia</taxon>
        <taxon>Mytilida</taxon>
        <taxon>Mytiloidea</taxon>
        <taxon>Mytilidae</taxon>
        <taxon>Mytilinae</taxon>
        <taxon>Mytilus</taxon>
    </lineage>
</organism>
<name>A0A6J8BZ35_MYTCO</name>
<keyword evidence="5" id="KW-0393">Immunoglobulin domain</keyword>
<comment type="subcellular location">
    <subcellularLocation>
        <location evidence="1">Membrane</location>
        <topology evidence="1">Single-pass type I membrane protein</topology>
    </subcellularLocation>
</comment>
<dbReference type="EMBL" id="CACVKT020004200">
    <property type="protein sequence ID" value="CAC5388656.1"/>
    <property type="molecule type" value="Genomic_DNA"/>
</dbReference>
<protein>
    <submittedName>
        <fullName evidence="8">TTN</fullName>
        <ecNumber evidence="8">2.7.11.1</ecNumber>
    </submittedName>
</protein>
<feature type="domain" description="Ig-like" evidence="7">
    <location>
        <begin position="191"/>
        <end position="282"/>
    </location>
</feature>
<feature type="compositionally biased region" description="Polar residues" evidence="6">
    <location>
        <begin position="413"/>
        <end position="435"/>
    </location>
</feature>
<dbReference type="GO" id="GO:0005911">
    <property type="term" value="C:cell-cell junction"/>
    <property type="evidence" value="ECO:0007669"/>
    <property type="project" value="TreeGrafter"/>
</dbReference>
<feature type="region of interest" description="Disordered" evidence="6">
    <location>
        <begin position="405"/>
        <end position="435"/>
    </location>
</feature>
<dbReference type="InterPro" id="IPR051275">
    <property type="entry name" value="Cell_adhesion_signaling"/>
</dbReference>
<evidence type="ECO:0000259" key="7">
    <source>
        <dbReference type="PROSITE" id="PS50835"/>
    </source>
</evidence>
<dbReference type="PANTHER" id="PTHR11640:SF31">
    <property type="entry name" value="IRREGULAR CHIASM C-ROUGHEST PROTEIN-RELATED"/>
    <property type="match status" value="1"/>
</dbReference>
<dbReference type="Proteomes" id="UP000507470">
    <property type="component" value="Unassembled WGS sequence"/>
</dbReference>
<keyword evidence="2" id="KW-0472">Membrane</keyword>
<keyword evidence="3" id="KW-1015">Disulfide bond</keyword>
<dbReference type="GO" id="GO:0004674">
    <property type="term" value="F:protein serine/threonine kinase activity"/>
    <property type="evidence" value="ECO:0007669"/>
    <property type="project" value="UniProtKB-EC"/>
</dbReference>
<dbReference type="GO" id="GO:0050839">
    <property type="term" value="F:cell adhesion molecule binding"/>
    <property type="evidence" value="ECO:0007669"/>
    <property type="project" value="TreeGrafter"/>
</dbReference>
<dbReference type="SUPFAM" id="SSF48726">
    <property type="entry name" value="Immunoglobulin"/>
    <property type="match status" value="2"/>
</dbReference>
<dbReference type="PANTHER" id="PTHR11640">
    <property type="entry name" value="NEPHRIN"/>
    <property type="match status" value="1"/>
</dbReference>
<dbReference type="GO" id="GO:0005886">
    <property type="term" value="C:plasma membrane"/>
    <property type="evidence" value="ECO:0007669"/>
    <property type="project" value="TreeGrafter"/>
</dbReference>
<evidence type="ECO:0000256" key="2">
    <source>
        <dbReference type="ARBA" id="ARBA00023136"/>
    </source>
</evidence>
<evidence type="ECO:0000313" key="9">
    <source>
        <dbReference type="Proteomes" id="UP000507470"/>
    </source>
</evidence>
<keyword evidence="9" id="KW-1185">Reference proteome</keyword>
<proteinExistence type="predicted"/>
<keyword evidence="4" id="KW-0325">Glycoprotein</keyword>
<evidence type="ECO:0000256" key="6">
    <source>
        <dbReference type="SAM" id="MobiDB-lite"/>
    </source>
</evidence>
<dbReference type="InterPro" id="IPR036179">
    <property type="entry name" value="Ig-like_dom_sf"/>
</dbReference>
<dbReference type="InterPro" id="IPR003599">
    <property type="entry name" value="Ig_sub"/>
</dbReference>
<evidence type="ECO:0000256" key="4">
    <source>
        <dbReference type="ARBA" id="ARBA00023180"/>
    </source>
</evidence>
<gene>
    <name evidence="8" type="ORF">MCOR_23906</name>
</gene>
<feature type="region of interest" description="Disordered" evidence="6">
    <location>
        <begin position="453"/>
        <end position="473"/>
    </location>
</feature>
<dbReference type="GO" id="GO:0098609">
    <property type="term" value="P:cell-cell adhesion"/>
    <property type="evidence" value="ECO:0007669"/>
    <property type="project" value="TreeGrafter"/>
</dbReference>
<sequence length="515" mass="58175">MYVNFGSDASFVCPFLGSKDEVIWRGPQRLSLYSTNAIVNQARSQFNRIRITGNHTAGEYIMIIENFSNDDEGLYACDTVEDGRGRQYFISAVVAEKPSVIGNQRNLVIKTSLMKRTRFSIFVKSYEKPEITWAAISGGGKRGYWEIHTMNETVFEASSVIILELHSHFGNYGLKVRNSAGSIDIHIKLITSILQISQTNVICNASDAVNLSCYLNSNPVNLTVSNVWIHTYHGIVLRTFRGNIQGNRSTLSINFCVYKDAGNYTCKWILDSQQYSTTASVTVNSYPLLVDKRITSLKGQLLLEVIFYSEPKANSITWYHDYNKVTRNEKYQSTLDEVSTEISVYGKTIKTSAYLAVLTIPKARQGLHELEHGVYSCHIKNLFGFIEEFFYEKDIANASNLQKQGDTKKFSDENGTLNEENNTPQDVTNPSQNHGTSSVVYLDVRINKYEEIDSIPTPAEEQESLHLSSESSDDSEVLPKIVCTATQPINVYEDLHPSAIEMHTYRKRDQIIEKT</sequence>
<dbReference type="EC" id="2.7.11.1" evidence="8"/>
<dbReference type="SMART" id="SM00409">
    <property type="entry name" value="IG"/>
    <property type="match status" value="3"/>
</dbReference>
<evidence type="ECO:0000256" key="3">
    <source>
        <dbReference type="ARBA" id="ARBA00023157"/>
    </source>
</evidence>